<dbReference type="PIRSF" id="PIRSF004848">
    <property type="entry name" value="YBL036c_PLPDEIII"/>
    <property type="match status" value="1"/>
</dbReference>
<comment type="similarity">
    <text evidence="2 4">Belongs to the pyridoxal phosphate-binding protein YggS/PROSC family.</text>
</comment>
<dbReference type="Gene3D" id="3.20.20.10">
    <property type="entry name" value="Alanine racemase"/>
    <property type="match status" value="1"/>
</dbReference>
<reference evidence="6 7" key="1">
    <citation type="submission" date="2018-06" db="EMBL/GenBank/DDBJ databases">
        <authorList>
            <consortium name="Pathogen Informatics"/>
            <person name="Doyle S."/>
        </authorList>
    </citation>
    <scope>NUCLEOTIDE SEQUENCE [LARGE SCALE GENOMIC DNA]</scope>
    <source>
        <strain evidence="6 7">NCTC10343</strain>
    </source>
</reference>
<dbReference type="GO" id="GO:0030170">
    <property type="term" value="F:pyridoxal phosphate binding"/>
    <property type="evidence" value="ECO:0007669"/>
    <property type="project" value="UniProtKB-UniRule"/>
</dbReference>
<evidence type="ECO:0000256" key="4">
    <source>
        <dbReference type="RuleBase" id="RU004514"/>
    </source>
</evidence>
<organism evidence="6 7">
    <name type="scientific">Paenibacillus polymyxa</name>
    <name type="common">Bacillus polymyxa</name>
    <dbReference type="NCBI Taxonomy" id="1406"/>
    <lineage>
        <taxon>Bacteria</taxon>
        <taxon>Bacillati</taxon>
        <taxon>Bacillota</taxon>
        <taxon>Bacilli</taxon>
        <taxon>Bacillales</taxon>
        <taxon>Paenibacillaceae</taxon>
        <taxon>Paenibacillus</taxon>
    </lineage>
</organism>
<comment type="function">
    <text evidence="2">Pyridoxal 5'-phosphate (PLP)-binding protein, which is involved in PLP homeostasis.</text>
</comment>
<feature type="domain" description="Alanine racemase N-terminal" evidence="5">
    <location>
        <begin position="38"/>
        <end position="236"/>
    </location>
</feature>
<dbReference type="SUPFAM" id="SSF51419">
    <property type="entry name" value="PLP-binding barrel"/>
    <property type="match status" value="1"/>
</dbReference>
<dbReference type="EMBL" id="UGSC01000001">
    <property type="protein sequence ID" value="SUA70855.1"/>
    <property type="molecule type" value="Genomic_DNA"/>
</dbReference>
<comment type="cofactor">
    <cofactor evidence="3">
        <name>pyridoxal 5'-phosphate</name>
        <dbReference type="ChEBI" id="CHEBI:597326"/>
    </cofactor>
</comment>
<dbReference type="AlphaFoldDB" id="A0A378Y0X5"/>
<dbReference type="PANTHER" id="PTHR10146:SF14">
    <property type="entry name" value="PYRIDOXAL PHOSPHATE HOMEOSTASIS PROTEIN"/>
    <property type="match status" value="1"/>
</dbReference>
<feature type="modified residue" description="N6-(pyridoxal phosphate)lysine" evidence="2 3">
    <location>
        <position position="46"/>
    </location>
</feature>
<dbReference type="InterPro" id="IPR001608">
    <property type="entry name" value="Ala_racemase_N"/>
</dbReference>
<evidence type="ECO:0000313" key="7">
    <source>
        <dbReference type="Proteomes" id="UP000254400"/>
    </source>
</evidence>
<keyword evidence="1 2" id="KW-0663">Pyridoxal phosphate</keyword>
<dbReference type="FunFam" id="3.20.20.10:FF:000018">
    <property type="entry name" value="Pyridoxal phosphate homeostasis protein"/>
    <property type="match status" value="1"/>
</dbReference>
<accession>A0A378Y0X5</accession>
<proteinExistence type="inferred from homology"/>
<dbReference type="InterPro" id="IPR011078">
    <property type="entry name" value="PyrdxlP_homeostasis"/>
</dbReference>
<evidence type="ECO:0000256" key="1">
    <source>
        <dbReference type="ARBA" id="ARBA00022898"/>
    </source>
</evidence>
<dbReference type="PROSITE" id="PS01211">
    <property type="entry name" value="UPF0001"/>
    <property type="match status" value="1"/>
</dbReference>
<dbReference type="InterPro" id="IPR029066">
    <property type="entry name" value="PLP-binding_barrel"/>
</dbReference>
<dbReference type="HAMAP" id="MF_02087">
    <property type="entry name" value="PLP_homeostasis"/>
    <property type="match status" value="1"/>
</dbReference>
<dbReference type="PANTHER" id="PTHR10146">
    <property type="entry name" value="PROLINE SYNTHETASE CO-TRANSCRIBED BACTERIAL HOMOLOG PROTEIN"/>
    <property type="match status" value="1"/>
</dbReference>
<dbReference type="CDD" id="cd00635">
    <property type="entry name" value="PLPDE_III_YBL036c_like"/>
    <property type="match status" value="1"/>
</dbReference>
<dbReference type="Pfam" id="PF01168">
    <property type="entry name" value="Ala_racemase_N"/>
    <property type="match status" value="1"/>
</dbReference>
<evidence type="ECO:0000313" key="6">
    <source>
        <dbReference type="EMBL" id="SUA70855.1"/>
    </source>
</evidence>
<name>A0A378Y0X5_PAEPO</name>
<dbReference type="Proteomes" id="UP000254400">
    <property type="component" value="Unassembled WGS sequence"/>
</dbReference>
<gene>
    <name evidence="6" type="primary">ylmE</name>
    <name evidence="6" type="ORF">NCTC10343_03738</name>
</gene>
<evidence type="ECO:0000256" key="3">
    <source>
        <dbReference type="PIRSR" id="PIRSR004848-1"/>
    </source>
</evidence>
<sequence>MDWSGREVSPPVSLEERIKEVNARIEAACARSGRSRDEVNVIAVTKYVSAAAMASVLDNDLEHVGENRWQDAADKWSKLGDRGTWHFIGHLQTNKVKDVIGKFKFIHSLDRLSLAQELDKKAAALGLRVKAFVQVNISGEISKYGLSSEAVAPFLEQIRELEHVDVIGLMTMAPHEENPEHTRPVFRGLRELRDRLNGQALTREPIVHLSMGMSNDFEVAVEEGATWLRLGSVLVGREEDFQWA</sequence>
<protein>
    <recommendedName>
        <fullName evidence="2">Pyridoxal phosphate homeostasis protein</fullName>
        <shortName evidence="2">PLP homeostasis protein</shortName>
    </recommendedName>
</protein>
<evidence type="ECO:0000259" key="5">
    <source>
        <dbReference type="Pfam" id="PF01168"/>
    </source>
</evidence>
<evidence type="ECO:0000256" key="2">
    <source>
        <dbReference type="HAMAP-Rule" id="MF_02087"/>
    </source>
</evidence>
<dbReference type="NCBIfam" id="TIGR00044">
    <property type="entry name" value="YggS family pyridoxal phosphate-dependent enzyme"/>
    <property type="match status" value="1"/>
</dbReference>